<sequence>MPVEHQEAFMKLHKHNGSGELVGRIRTNGVSTTGPENRNAPAALCNPNTVYHWHTDTLSLRVYAVRAIPPGTETLQAAPIISS</sequence>
<evidence type="ECO:0000313" key="3">
    <source>
        <dbReference type="Proteomes" id="UP000799118"/>
    </source>
</evidence>
<reference evidence="2" key="1">
    <citation type="journal article" date="2019" name="Environ. Microbiol.">
        <title>Fungal ecological strategies reflected in gene transcription - a case study of two litter decomposers.</title>
        <authorList>
            <person name="Barbi F."/>
            <person name="Kohler A."/>
            <person name="Barry K."/>
            <person name="Baskaran P."/>
            <person name="Daum C."/>
            <person name="Fauchery L."/>
            <person name="Ihrmark K."/>
            <person name="Kuo A."/>
            <person name="LaButti K."/>
            <person name="Lipzen A."/>
            <person name="Morin E."/>
            <person name="Grigoriev I.V."/>
            <person name="Henrissat B."/>
            <person name="Lindahl B."/>
            <person name="Martin F."/>
        </authorList>
    </citation>
    <scope>NUCLEOTIDE SEQUENCE</scope>
    <source>
        <strain evidence="2">JB14</strain>
    </source>
</reference>
<dbReference type="Proteomes" id="UP000799118">
    <property type="component" value="Unassembled WGS sequence"/>
</dbReference>
<protein>
    <submittedName>
        <fullName evidence="2">Uncharacterized protein</fullName>
    </submittedName>
</protein>
<evidence type="ECO:0000313" key="2">
    <source>
        <dbReference type="EMBL" id="KAE9392053.1"/>
    </source>
</evidence>
<keyword evidence="3" id="KW-1185">Reference proteome</keyword>
<dbReference type="OrthoDB" id="5945798at2759"/>
<name>A0A6A4H2W4_9AGAR</name>
<proteinExistence type="predicted"/>
<organism evidence="2 3">
    <name type="scientific">Gymnopus androsaceus JB14</name>
    <dbReference type="NCBI Taxonomy" id="1447944"/>
    <lineage>
        <taxon>Eukaryota</taxon>
        <taxon>Fungi</taxon>
        <taxon>Dikarya</taxon>
        <taxon>Basidiomycota</taxon>
        <taxon>Agaricomycotina</taxon>
        <taxon>Agaricomycetes</taxon>
        <taxon>Agaricomycetidae</taxon>
        <taxon>Agaricales</taxon>
        <taxon>Marasmiineae</taxon>
        <taxon>Omphalotaceae</taxon>
        <taxon>Gymnopus</taxon>
    </lineage>
</organism>
<accession>A0A6A4H2W4</accession>
<evidence type="ECO:0000256" key="1">
    <source>
        <dbReference type="SAM" id="MobiDB-lite"/>
    </source>
</evidence>
<gene>
    <name evidence="2" type="ORF">BT96DRAFT_1000754</name>
</gene>
<dbReference type="EMBL" id="ML769606">
    <property type="protein sequence ID" value="KAE9392053.1"/>
    <property type="molecule type" value="Genomic_DNA"/>
</dbReference>
<dbReference type="AlphaFoldDB" id="A0A6A4H2W4"/>
<feature type="region of interest" description="Disordered" evidence="1">
    <location>
        <begin position="20"/>
        <end position="41"/>
    </location>
</feature>